<accession>A0A9P5CNU5</accession>
<evidence type="ECO:0000259" key="2">
    <source>
        <dbReference type="Pfam" id="PF06863"/>
    </source>
</evidence>
<dbReference type="InterPro" id="IPR037050">
    <property type="entry name" value="DUF1254_sf"/>
</dbReference>
<dbReference type="PANTHER" id="PTHR36509:SF2">
    <property type="entry name" value="BLL3101 PROTEIN"/>
    <property type="match status" value="1"/>
</dbReference>
<dbReference type="Proteomes" id="UP000803844">
    <property type="component" value="Unassembled WGS sequence"/>
</dbReference>
<dbReference type="GeneID" id="63834399"/>
<proteinExistence type="predicted"/>
<dbReference type="EMBL" id="MU032348">
    <property type="protein sequence ID" value="KAF3764702.1"/>
    <property type="molecule type" value="Genomic_DNA"/>
</dbReference>
<evidence type="ECO:0000313" key="4">
    <source>
        <dbReference type="Proteomes" id="UP000803844"/>
    </source>
</evidence>
<dbReference type="Pfam" id="PF06863">
    <property type="entry name" value="DUF1254"/>
    <property type="match status" value="1"/>
</dbReference>
<evidence type="ECO:0000259" key="1">
    <source>
        <dbReference type="Pfam" id="PF06742"/>
    </source>
</evidence>
<comment type="caution">
    <text evidence="3">The sequence shown here is derived from an EMBL/GenBank/DDBJ whole genome shotgun (WGS) entry which is preliminary data.</text>
</comment>
<name>A0A9P5CNU5_CRYP1</name>
<dbReference type="OrthoDB" id="2018906at2759"/>
<keyword evidence="4" id="KW-1185">Reference proteome</keyword>
<dbReference type="InterPro" id="IPR010621">
    <property type="entry name" value="DUF1214"/>
</dbReference>
<sequence>LVKPNVDTLYSRVFLDLSSSDLAVTIPDMTDRYWTWPFYDAYANDVANLSPLQSYPGGTYLVRYEPNNPGAWLAANSTNSSSSSYAGYVNLPTPYGISLVRILVQPENGGTAAVNALQDQLHVTEIPRDAQPVAPALNLSIFYDAAIVPGGQSILEQGVLNLGALLAQFNPSEVVADRSWINETLRDAGFSFPNGTSAQPAGTNLTAASASANASVAAEAKNTGFEIQIGTSWTMQNTSFIGNYYDAYFARYSVATAGYLAMTDDQVLYPVYGGALTASNTTVLLVIFDSRPPLEDLGFWSLTAYNAAGYLIENPIDVYALGDRSNLTMMDGSKYSDGTDGPFQILVQPGNVVPPANWTSNWLPSPAESASFQLGLRFYGPSDALRNDSWTYPSAETVAAITA</sequence>
<dbReference type="Gene3D" id="2.60.120.600">
    <property type="entry name" value="Domain of unknown function DUF1214, C-terminal domain"/>
    <property type="match status" value="1"/>
</dbReference>
<protein>
    <recommendedName>
        <fullName evidence="5">DUF1214 domain-containing protein</fullName>
    </recommendedName>
</protein>
<dbReference type="AlphaFoldDB" id="A0A9P5CNU5"/>
<evidence type="ECO:0008006" key="5">
    <source>
        <dbReference type="Google" id="ProtNLM"/>
    </source>
</evidence>
<organism evidence="3 4">
    <name type="scientific">Cryphonectria parasitica (strain ATCC 38755 / EP155)</name>
    <dbReference type="NCBI Taxonomy" id="660469"/>
    <lineage>
        <taxon>Eukaryota</taxon>
        <taxon>Fungi</taxon>
        <taxon>Dikarya</taxon>
        <taxon>Ascomycota</taxon>
        <taxon>Pezizomycotina</taxon>
        <taxon>Sordariomycetes</taxon>
        <taxon>Sordariomycetidae</taxon>
        <taxon>Diaporthales</taxon>
        <taxon>Cryphonectriaceae</taxon>
        <taxon>Cryphonectria-Endothia species complex</taxon>
        <taxon>Cryphonectria</taxon>
    </lineage>
</organism>
<gene>
    <name evidence="3" type="ORF">M406DRAFT_259012</name>
</gene>
<dbReference type="InterPro" id="IPR037049">
    <property type="entry name" value="DUF1214_C_sf"/>
</dbReference>
<feature type="domain" description="DUF1214" evidence="1">
    <location>
        <begin position="291"/>
        <end position="382"/>
    </location>
</feature>
<evidence type="ECO:0000313" key="3">
    <source>
        <dbReference type="EMBL" id="KAF3764702.1"/>
    </source>
</evidence>
<feature type="non-terminal residue" evidence="3">
    <location>
        <position position="1"/>
    </location>
</feature>
<dbReference type="Gene3D" id="2.60.40.1610">
    <property type="entry name" value="Domain of unknown function DUF1254"/>
    <property type="match status" value="1"/>
</dbReference>
<dbReference type="RefSeq" id="XP_040775663.1">
    <property type="nucleotide sequence ID" value="XM_040917270.1"/>
</dbReference>
<dbReference type="SUPFAM" id="SSF160935">
    <property type="entry name" value="VPA0735-like"/>
    <property type="match status" value="1"/>
</dbReference>
<dbReference type="Pfam" id="PF06742">
    <property type="entry name" value="DUF1214"/>
    <property type="match status" value="1"/>
</dbReference>
<dbReference type="InterPro" id="IPR010679">
    <property type="entry name" value="DUF1254"/>
</dbReference>
<reference evidence="3" key="1">
    <citation type="journal article" date="2020" name="Phytopathology">
        <title>Genome sequence of the chestnut blight fungus Cryphonectria parasitica EP155: A fundamental resource for an archetypical invasive plant pathogen.</title>
        <authorList>
            <person name="Crouch J.A."/>
            <person name="Dawe A."/>
            <person name="Aerts A."/>
            <person name="Barry K."/>
            <person name="Churchill A.C.L."/>
            <person name="Grimwood J."/>
            <person name="Hillman B."/>
            <person name="Milgroom M.G."/>
            <person name="Pangilinan J."/>
            <person name="Smith M."/>
            <person name="Salamov A."/>
            <person name="Schmutz J."/>
            <person name="Yadav J."/>
            <person name="Grigoriev I.V."/>
            <person name="Nuss D."/>
        </authorList>
    </citation>
    <scope>NUCLEOTIDE SEQUENCE</scope>
    <source>
        <strain evidence="3">EP155</strain>
    </source>
</reference>
<dbReference type="PANTHER" id="PTHR36509">
    <property type="entry name" value="BLL3101 PROTEIN"/>
    <property type="match status" value="1"/>
</dbReference>
<feature type="domain" description="DUF1254" evidence="2">
    <location>
        <begin position="2"/>
        <end position="124"/>
    </location>
</feature>